<evidence type="ECO:0000313" key="1">
    <source>
        <dbReference type="EMBL" id="KAJ6646267.1"/>
    </source>
</evidence>
<comment type="caution">
    <text evidence="1">The sequence shown here is derived from an EMBL/GenBank/DDBJ whole genome shotgun (WGS) entry which is preliminary data.</text>
</comment>
<protein>
    <submittedName>
        <fullName evidence="1">Uncharacterized protein</fullName>
    </submittedName>
</protein>
<keyword evidence="2" id="KW-1185">Reference proteome</keyword>
<dbReference type="EMBL" id="WJQU01000001">
    <property type="protein sequence ID" value="KAJ6646267.1"/>
    <property type="molecule type" value="Genomic_DNA"/>
</dbReference>
<dbReference type="SUPFAM" id="SSF52047">
    <property type="entry name" value="RNI-like"/>
    <property type="match status" value="1"/>
</dbReference>
<gene>
    <name evidence="1" type="ORF">Bhyg_01478</name>
</gene>
<dbReference type="InterPro" id="IPR032675">
    <property type="entry name" value="LRR_dom_sf"/>
</dbReference>
<evidence type="ECO:0000313" key="2">
    <source>
        <dbReference type="Proteomes" id="UP001151699"/>
    </source>
</evidence>
<dbReference type="Proteomes" id="UP001151699">
    <property type="component" value="Chromosome A"/>
</dbReference>
<organism evidence="1 2">
    <name type="scientific">Pseudolycoriella hygida</name>
    <dbReference type="NCBI Taxonomy" id="35572"/>
    <lineage>
        <taxon>Eukaryota</taxon>
        <taxon>Metazoa</taxon>
        <taxon>Ecdysozoa</taxon>
        <taxon>Arthropoda</taxon>
        <taxon>Hexapoda</taxon>
        <taxon>Insecta</taxon>
        <taxon>Pterygota</taxon>
        <taxon>Neoptera</taxon>
        <taxon>Endopterygota</taxon>
        <taxon>Diptera</taxon>
        <taxon>Nematocera</taxon>
        <taxon>Sciaroidea</taxon>
        <taxon>Sciaridae</taxon>
        <taxon>Pseudolycoriella</taxon>
    </lineage>
</organism>
<name>A0A9Q0S5L1_9DIPT</name>
<proteinExistence type="predicted"/>
<dbReference type="Gene3D" id="3.80.10.10">
    <property type="entry name" value="Ribonuclease Inhibitor"/>
    <property type="match status" value="1"/>
</dbReference>
<sequence length="145" mass="16971">MAAINELFLEAARFVFRKKFANDCTYFDQQTILMEFSFQYPNRKYISKALPRFMRHLSLFPNLHTLRCKYGEFTDSDLDYVCTTTNYQLVDIVSQFKSLKTLKIGSNGLLDEHLYTMALSLENIEIVEIVDLHSNRETLLSFTAE</sequence>
<accession>A0A9Q0S5L1</accession>
<dbReference type="AlphaFoldDB" id="A0A9Q0S5L1"/>
<feature type="non-terminal residue" evidence="1">
    <location>
        <position position="1"/>
    </location>
</feature>
<reference evidence="1" key="1">
    <citation type="submission" date="2022-07" db="EMBL/GenBank/DDBJ databases">
        <authorList>
            <person name="Trinca V."/>
            <person name="Uliana J.V.C."/>
            <person name="Torres T.T."/>
            <person name="Ward R.J."/>
            <person name="Monesi N."/>
        </authorList>
    </citation>
    <scope>NUCLEOTIDE SEQUENCE</scope>
    <source>
        <strain evidence="1">HSMRA1968</strain>
        <tissue evidence="1">Whole embryos</tissue>
    </source>
</reference>